<evidence type="ECO:0000259" key="2">
    <source>
        <dbReference type="Pfam" id="PF01321"/>
    </source>
</evidence>
<evidence type="ECO:0000313" key="3">
    <source>
        <dbReference type="EMBL" id="PJF47282.1"/>
    </source>
</evidence>
<organism evidence="3 4">
    <name type="scientific">Candidatus Thermofonsia Clade 3 bacterium</name>
    <dbReference type="NCBI Taxonomy" id="2364212"/>
    <lineage>
        <taxon>Bacteria</taxon>
        <taxon>Bacillati</taxon>
        <taxon>Chloroflexota</taxon>
        <taxon>Candidatus Thermofontia</taxon>
        <taxon>Candidatus Thermofonsia Clade 3</taxon>
    </lineage>
</organism>
<dbReference type="GO" id="GO:0004177">
    <property type="term" value="F:aminopeptidase activity"/>
    <property type="evidence" value="ECO:0007669"/>
    <property type="project" value="UniProtKB-KW"/>
</dbReference>
<evidence type="ECO:0000313" key="4">
    <source>
        <dbReference type="Proteomes" id="UP000230790"/>
    </source>
</evidence>
<feature type="domain" description="Creatinase N-terminal" evidence="2">
    <location>
        <begin position="15"/>
        <end position="150"/>
    </location>
</feature>
<sequence>MQTTLQITRAEFRRRAERLLEHLRSQTLSGVVLFDSAYVHYFSGFAFIPTERPIAFVMNAQGEQAMFVPRLELEHARAQTGLERVEHYVEYPYTLHPAHVLARLLADMGIARRIGADSDGYPWIFGYRGPALSETTGATVVRVTAFIEDLMMIKSPAEIALIKESAKWGNLAHRLLQRYTRAGVTETEVSLRASQEATLAMLETLGPLYASRSMYGDGASAGYRGQIGRNAAIPHALANNITFQAGDVLVTGAGAPMWGYNSELERTMVIGGLTDEQKRLFDHMVALQDLAIRSLRPGVKCSDVDRAVRAYFEQHDLMPYWKHHTGHAIGLRYHEAPFLDVGDDTEIKPGMVFTVEPGLYAAHLGGFRHSDTVVITEDGHEVITYYPRDLASLTIPV</sequence>
<dbReference type="InterPro" id="IPR029149">
    <property type="entry name" value="Creatin/AminoP/Spt16_N"/>
</dbReference>
<evidence type="ECO:0000259" key="1">
    <source>
        <dbReference type="Pfam" id="PF00557"/>
    </source>
</evidence>
<dbReference type="EMBL" id="PGTN01000057">
    <property type="protein sequence ID" value="PJF47282.1"/>
    <property type="molecule type" value="Genomic_DNA"/>
</dbReference>
<dbReference type="Gene3D" id="3.90.230.10">
    <property type="entry name" value="Creatinase/methionine aminopeptidase superfamily"/>
    <property type="match status" value="1"/>
</dbReference>
<keyword evidence="3" id="KW-0645">Protease</keyword>
<dbReference type="SUPFAM" id="SSF53092">
    <property type="entry name" value="Creatinase/prolidase N-terminal domain"/>
    <property type="match status" value="1"/>
</dbReference>
<protein>
    <submittedName>
        <fullName evidence="3">Aminopeptidase P family protein</fullName>
    </submittedName>
</protein>
<proteinExistence type="predicted"/>
<reference evidence="3 4" key="1">
    <citation type="submission" date="2017-11" db="EMBL/GenBank/DDBJ databases">
        <title>Evolution of Phototrophy in the Chloroflexi Phylum Driven by Horizontal Gene Transfer.</title>
        <authorList>
            <person name="Ward L.M."/>
            <person name="Hemp J."/>
            <person name="Shih P.M."/>
            <person name="Mcglynn S.E."/>
            <person name="Fischer W."/>
        </authorList>
    </citation>
    <scope>NUCLEOTIDE SEQUENCE [LARGE SCALE GENOMIC DNA]</scope>
    <source>
        <strain evidence="3">JP3_7</strain>
    </source>
</reference>
<name>A0A2M8QBW2_9CHLR</name>
<feature type="domain" description="Peptidase M24" evidence="1">
    <location>
        <begin position="161"/>
        <end position="377"/>
    </location>
</feature>
<dbReference type="PANTHER" id="PTHR46112">
    <property type="entry name" value="AMINOPEPTIDASE"/>
    <property type="match status" value="1"/>
</dbReference>
<keyword evidence="3" id="KW-0378">Hydrolase</keyword>
<dbReference type="AlphaFoldDB" id="A0A2M8QBW2"/>
<dbReference type="InterPro" id="IPR000587">
    <property type="entry name" value="Creatinase_N"/>
</dbReference>
<dbReference type="CDD" id="cd01066">
    <property type="entry name" value="APP_MetAP"/>
    <property type="match status" value="1"/>
</dbReference>
<accession>A0A2M8QBW2</accession>
<dbReference type="Pfam" id="PF01321">
    <property type="entry name" value="Creatinase_N"/>
    <property type="match status" value="1"/>
</dbReference>
<dbReference type="Pfam" id="PF00557">
    <property type="entry name" value="Peptidase_M24"/>
    <property type="match status" value="1"/>
</dbReference>
<dbReference type="Gene3D" id="3.40.350.10">
    <property type="entry name" value="Creatinase/prolidase N-terminal domain"/>
    <property type="match status" value="1"/>
</dbReference>
<dbReference type="Proteomes" id="UP000230790">
    <property type="component" value="Unassembled WGS sequence"/>
</dbReference>
<dbReference type="InterPro" id="IPR000994">
    <property type="entry name" value="Pept_M24"/>
</dbReference>
<dbReference type="PANTHER" id="PTHR46112:SF2">
    <property type="entry name" value="XAA-PRO AMINOPEPTIDASE P-RELATED"/>
    <property type="match status" value="1"/>
</dbReference>
<gene>
    <name evidence="3" type="ORF">CUN48_09520</name>
</gene>
<comment type="caution">
    <text evidence="3">The sequence shown here is derived from an EMBL/GenBank/DDBJ whole genome shotgun (WGS) entry which is preliminary data.</text>
</comment>
<keyword evidence="3" id="KW-0031">Aminopeptidase</keyword>
<dbReference type="InterPro" id="IPR050659">
    <property type="entry name" value="Peptidase_M24B"/>
</dbReference>
<dbReference type="InterPro" id="IPR036005">
    <property type="entry name" value="Creatinase/aminopeptidase-like"/>
</dbReference>
<dbReference type="SUPFAM" id="SSF55920">
    <property type="entry name" value="Creatinase/aminopeptidase"/>
    <property type="match status" value="1"/>
</dbReference>